<proteinExistence type="inferred from homology"/>
<evidence type="ECO:0000256" key="3">
    <source>
        <dbReference type="PIRSR" id="PIRSR614058-1"/>
    </source>
</evidence>
<dbReference type="NCBIfam" id="TIGR02685">
    <property type="entry name" value="pter_reduc_Leis"/>
    <property type="match status" value="1"/>
</dbReference>
<dbReference type="Pfam" id="PF13561">
    <property type="entry name" value="adh_short_C2"/>
    <property type="match status" value="1"/>
</dbReference>
<protein>
    <submittedName>
        <fullName evidence="5">Putative NAD(P)-dependent oxidoreductase</fullName>
    </submittedName>
</protein>
<dbReference type="OrthoDB" id="1669814at2759"/>
<dbReference type="VEuPathDB" id="TriTrypDB:TM35_000591060"/>
<accession>A0A1X0NG18</accession>
<dbReference type="InterPro" id="IPR002347">
    <property type="entry name" value="SDR_fam"/>
</dbReference>
<dbReference type="Gene3D" id="3.40.50.720">
    <property type="entry name" value="NAD(P)-binding Rossmann-like Domain"/>
    <property type="match status" value="1"/>
</dbReference>
<keyword evidence="6" id="KW-1185">Reference proteome</keyword>
<evidence type="ECO:0000256" key="1">
    <source>
        <dbReference type="ARBA" id="ARBA00006484"/>
    </source>
</evidence>
<feature type="binding site" evidence="4">
    <location>
        <position position="172"/>
    </location>
    <ligand>
        <name>substrate</name>
    </ligand>
</feature>
<evidence type="ECO:0000256" key="4">
    <source>
        <dbReference type="PIRSR" id="PIRSR614058-2"/>
    </source>
</evidence>
<dbReference type="InterPro" id="IPR036291">
    <property type="entry name" value="NAD(P)-bd_dom_sf"/>
</dbReference>
<evidence type="ECO:0000313" key="5">
    <source>
        <dbReference type="EMBL" id="ORC83714.1"/>
    </source>
</evidence>
<organism evidence="5 6">
    <name type="scientific">Trypanosoma theileri</name>
    <dbReference type="NCBI Taxonomy" id="67003"/>
    <lineage>
        <taxon>Eukaryota</taxon>
        <taxon>Discoba</taxon>
        <taxon>Euglenozoa</taxon>
        <taxon>Kinetoplastea</taxon>
        <taxon>Metakinetoplastina</taxon>
        <taxon>Trypanosomatida</taxon>
        <taxon>Trypanosomatidae</taxon>
        <taxon>Trypanosoma</taxon>
    </lineage>
</organism>
<keyword evidence="2" id="KW-0560">Oxidoreductase</keyword>
<dbReference type="GeneID" id="39990690"/>
<dbReference type="PROSITE" id="PS00061">
    <property type="entry name" value="ADH_SHORT"/>
    <property type="match status" value="1"/>
</dbReference>
<gene>
    <name evidence="5" type="ORF">TM35_000591060</name>
</gene>
<dbReference type="PRINTS" id="PR00080">
    <property type="entry name" value="SDRFAMILY"/>
</dbReference>
<dbReference type="PRINTS" id="PR00081">
    <property type="entry name" value="GDHRDH"/>
</dbReference>
<comment type="caution">
    <text evidence="5">The sequence shown here is derived from an EMBL/GenBank/DDBJ whole genome shotgun (WGS) entry which is preliminary data.</text>
</comment>
<dbReference type="RefSeq" id="XP_028877780.1">
    <property type="nucleotide sequence ID" value="XM_029030910.1"/>
</dbReference>
<dbReference type="STRING" id="67003.A0A1X0NG18"/>
<dbReference type="AlphaFoldDB" id="A0A1X0NG18"/>
<dbReference type="InterPro" id="IPR020904">
    <property type="entry name" value="Sc_DH/Rdtase_CS"/>
</dbReference>
<comment type="similarity">
    <text evidence="1">Belongs to the short-chain dehydrogenases/reductases (SDR) family.</text>
</comment>
<feature type="active site" description="Proton acceptor" evidence="3">
    <location>
        <position position="191"/>
    </location>
</feature>
<name>A0A1X0NG18_9TRYP</name>
<dbReference type="EMBL" id="NBCO01000059">
    <property type="protein sequence ID" value="ORC83714.1"/>
    <property type="molecule type" value="Genomic_DNA"/>
</dbReference>
<reference evidence="5 6" key="1">
    <citation type="submission" date="2017-03" db="EMBL/GenBank/DDBJ databases">
        <title>An alternative strategy for trypanosome survival in the mammalian bloodstream revealed through genome and transcriptome analysis of the ubiquitous bovine parasite Trypanosoma (Megatrypanum) theileri.</title>
        <authorList>
            <person name="Kelly S."/>
            <person name="Ivens A."/>
            <person name="Mott A."/>
            <person name="O'Neill E."/>
            <person name="Emms D."/>
            <person name="Macleod O."/>
            <person name="Voorheis P."/>
            <person name="Matthews J."/>
            <person name="Matthews K."/>
            <person name="Carrington M."/>
        </authorList>
    </citation>
    <scope>NUCLEOTIDE SEQUENCE [LARGE SCALE GENOMIC DNA]</scope>
    <source>
        <strain evidence="5">Edinburgh</strain>
    </source>
</reference>
<dbReference type="Proteomes" id="UP000192257">
    <property type="component" value="Unassembled WGS sequence"/>
</dbReference>
<sequence length="289" mass="31389">MSSGEFDINGNANCPFLDGGAPVALVTGGAHRIGRSIVEQLHGDGYCILLHFRSSVVEAKSLVDKLNAIRPKSVLGYQSDFRYSSSLPNQCDAIMGFCFRTFGRCDVLVNNASAFFPTPLLPSNELNKNTEEVEIEGEISDILGSNAIAPYLLIRAFAKYQPDDLKEKRNLSIVNIIDSMVDRPLPGYTMYTMAKHALIGLTKSAALELAPLKIRVNAVAPGISLLPEEMPQKQQNLLRQKVPLEQREATPEQVAGSVAFLVSENANYITGTILNVDGGLSLSRACEGF</sequence>
<dbReference type="PANTHER" id="PTHR43639:SF1">
    <property type="entry name" value="SHORT-CHAIN DEHYDROGENASE_REDUCTASE FAMILY PROTEIN"/>
    <property type="match status" value="1"/>
</dbReference>
<evidence type="ECO:0000313" key="6">
    <source>
        <dbReference type="Proteomes" id="UP000192257"/>
    </source>
</evidence>
<dbReference type="SUPFAM" id="SSF51735">
    <property type="entry name" value="NAD(P)-binding Rossmann-fold domains"/>
    <property type="match status" value="1"/>
</dbReference>
<dbReference type="GO" id="GO:0016491">
    <property type="term" value="F:oxidoreductase activity"/>
    <property type="evidence" value="ECO:0007669"/>
    <property type="project" value="UniProtKB-KW"/>
</dbReference>
<dbReference type="PANTHER" id="PTHR43639">
    <property type="entry name" value="OXIDOREDUCTASE, SHORT-CHAIN DEHYDROGENASE/REDUCTASE FAMILY (AFU_ORTHOLOGUE AFUA_5G02870)"/>
    <property type="match status" value="1"/>
</dbReference>
<evidence type="ECO:0000256" key="2">
    <source>
        <dbReference type="ARBA" id="ARBA00023002"/>
    </source>
</evidence>
<dbReference type="InterPro" id="IPR014058">
    <property type="entry name" value="Pteridine_reductase"/>
</dbReference>